<dbReference type="RefSeq" id="WP_146922806.1">
    <property type="nucleotide sequence ID" value="NZ_CP042430.1"/>
</dbReference>
<protein>
    <recommendedName>
        <fullName evidence="3">Secreted protein</fullName>
    </recommendedName>
</protein>
<proteinExistence type="predicted"/>
<evidence type="ECO:0000313" key="2">
    <source>
        <dbReference type="Proteomes" id="UP000321805"/>
    </source>
</evidence>
<accession>A0A5B8UAS2</accession>
<sequence length="157" mass="17315">MLFCDIDGVISLWGWQPDTRPPGVWTAVDGIPHFLSTRAAEHLLELSQLYELVWCSGWEEKADEHLPRLLGVPAGRPHLHFAGRDRAAVSARAHWKLEAIDAYAGGRPLAWVDDALTAACWDWARARAAPTLLVPTEPARGLDADHAARLRSFAHAA</sequence>
<evidence type="ECO:0008006" key="3">
    <source>
        <dbReference type="Google" id="ProtNLM"/>
    </source>
</evidence>
<name>A0A5B8UAS2_9ACTN</name>
<dbReference type="AlphaFoldDB" id="A0A5B8UAS2"/>
<dbReference type="Proteomes" id="UP000321805">
    <property type="component" value="Chromosome"/>
</dbReference>
<dbReference type="Pfam" id="PF18143">
    <property type="entry name" value="HAD_SAK_2"/>
    <property type="match status" value="1"/>
</dbReference>
<evidence type="ECO:0000313" key="1">
    <source>
        <dbReference type="EMBL" id="QEC50309.1"/>
    </source>
</evidence>
<organism evidence="1 2">
    <name type="scientific">Baekduia soli</name>
    <dbReference type="NCBI Taxonomy" id="496014"/>
    <lineage>
        <taxon>Bacteria</taxon>
        <taxon>Bacillati</taxon>
        <taxon>Actinomycetota</taxon>
        <taxon>Thermoleophilia</taxon>
        <taxon>Solirubrobacterales</taxon>
        <taxon>Baekduiaceae</taxon>
        <taxon>Baekduia</taxon>
    </lineage>
</organism>
<dbReference type="EMBL" id="CP042430">
    <property type="protein sequence ID" value="QEC50309.1"/>
    <property type="molecule type" value="Genomic_DNA"/>
</dbReference>
<reference evidence="1 2" key="1">
    <citation type="journal article" date="2018" name="J. Microbiol.">
        <title>Baekduia soli gen. nov., sp. nov., a novel bacterium isolated from the soil of Baekdu Mountain and proposal of a novel family name, Baekduiaceae fam. nov.</title>
        <authorList>
            <person name="An D.S."/>
            <person name="Siddiqi M.Z."/>
            <person name="Kim K.H."/>
            <person name="Yu H.S."/>
            <person name="Im W.T."/>
        </authorList>
    </citation>
    <scope>NUCLEOTIDE SEQUENCE [LARGE SCALE GENOMIC DNA]</scope>
    <source>
        <strain evidence="1 2">BR7-21</strain>
    </source>
</reference>
<dbReference type="KEGG" id="bsol:FSW04_23815"/>
<keyword evidence="2" id="KW-1185">Reference proteome</keyword>
<dbReference type="OrthoDB" id="5124141at2"/>
<gene>
    <name evidence="1" type="ORF">FSW04_23815</name>
</gene>